<dbReference type="RefSeq" id="WP_382374510.1">
    <property type="nucleotide sequence ID" value="NZ_JBHRZI010000015.1"/>
</dbReference>
<reference evidence="2" key="1">
    <citation type="journal article" date="2019" name="Int. J. Syst. Evol. Microbiol.">
        <title>The Global Catalogue of Microorganisms (GCM) 10K type strain sequencing project: providing services to taxonomists for standard genome sequencing and annotation.</title>
        <authorList>
            <consortium name="The Broad Institute Genomics Platform"/>
            <consortium name="The Broad Institute Genome Sequencing Center for Infectious Disease"/>
            <person name="Wu L."/>
            <person name="Ma J."/>
        </authorList>
    </citation>
    <scope>NUCLEOTIDE SEQUENCE [LARGE SCALE GENOMIC DNA]</scope>
    <source>
        <strain evidence="2">CGMCC 4.7405</strain>
    </source>
</reference>
<dbReference type="EMBL" id="JBHRZI010000015">
    <property type="protein sequence ID" value="MFC3893749.1"/>
    <property type="molecule type" value="Genomic_DNA"/>
</dbReference>
<evidence type="ECO:0000313" key="1">
    <source>
        <dbReference type="EMBL" id="MFC3893749.1"/>
    </source>
</evidence>
<name>A0ABV8BVQ9_9PSEU</name>
<comment type="caution">
    <text evidence="1">The sequence shown here is derived from an EMBL/GenBank/DDBJ whole genome shotgun (WGS) entry which is preliminary data.</text>
</comment>
<sequence length="55" mass="5969">MSAFCCRPACTALVMRVGLPLVSASLICWFRSAVVVQLMKIPDVTCSPQARLART</sequence>
<evidence type="ECO:0000313" key="2">
    <source>
        <dbReference type="Proteomes" id="UP001595690"/>
    </source>
</evidence>
<organism evidence="1 2">
    <name type="scientific">Lentzea rhizosphaerae</name>
    <dbReference type="NCBI Taxonomy" id="2041025"/>
    <lineage>
        <taxon>Bacteria</taxon>
        <taxon>Bacillati</taxon>
        <taxon>Actinomycetota</taxon>
        <taxon>Actinomycetes</taxon>
        <taxon>Pseudonocardiales</taxon>
        <taxon>Pseudonocardiaceae</taxon>
        <taxon>Lentzea</taxon>
    </lineage>
</organism>
<accession>A0ABV8BVQ9</accession>
<proteinExistence type="predicted"/>
<dbReference type="Proteomes" id="UP001595690">
    <property type="component" value="Unassembled WGS sequence"/>
</dbReference>
<keyword evidence="2" id="KW-1185">Reference proteome</keyword>
<gene>
    <name evidence="1" type="ORF">ACFOWZ_19925</name>
</gene>
<protein>
    <submittedName>
        <fullName evidence="1">Uncharacterized protein</fullName>
    </submittedName>
</protein>